<dbReference type="PANTHER" id="PTHR38116:SF8">
    <property type="entry name" value="BZIP DOMAIN-CONTAINING PROTEIN"/>
    <property type="match status" value="1"/>
</dbReference>
<dbReference type="eggNOG" id="ENOG502SQFY">
    <property type="taxonomic scope" value="Eukaryota"/>
</dbReference>
<sequence>MSSSERFIVDDVPLGGDLGLDSNNSLLDFEESLNASLLPYADYMVFSDAADQLVPPITSGYPGTDSLQPALSGNGLTTDLGSIVIANNMLNELESGTVDSLDALIPSYHESKDPGTEAKEGSVNPSHLMPLLESGGAILNDPYNCKGTTYLADPYKNALSFSQVTLMSVCIHNAHFLGVTIQAFFGDDYLTLCSPFYRPVSASDDPTALLASVSRPSTSRFLQPTLSQVLFPHHPIFDLIPIPAFRERAIMLAATSPSLLNPLELKQDIINGCFICWGTKYSPNHSCKGHTYRAYARIIWFLVHT</sequence>
<dbReference type="PhylomeDB" id="B8LZN7"/>
<dbReference type="AlphaFoldDB" id="B8LZN7"/>
<organism evidence="1 2">
    <name type="scientific">Talaromyces stipitatus (strain ATCC 10500 / CBS 375.48 / QM 6759 / NRRL 1006)</name>
    <name type="common">Penicillium stipitatum</name>
    <dbReference type="NCBI Taxonomy" id="441959"/>
    <lineage>
        <taxon>Eukaryota</taxon>
        <taxon>Fungi</taxon>
        <taxon>Dikarya</taxon>
        <taxon>Ascomycota</taxon>
        <taxon>Pezizomycotina</taxon>
        <taxon>Eurotiomycetes</taxon>
        <taxon>Eurotiomycetidae</taxon>
        <taxon>Eurotiales</taxon>
        <taxon>Trichocomaceae</taxon>
        <taxon>Talaromyces</taxon>
        <taxon>Talaromyces sect. Talaromyces</taxon>
    </lineage>
</organism>
<evidence type="ECO:0000313" key="2">
    <source>
        <dbReference type="Proteomes" id="UP000001745"/>
    </source>
</evidence>
<dbReference type="InterPro" id="IPR021833">
    <property type="entry name" value="DUF3425"/>
</dbReference>
<accession>B8LZN7</accession>
<dbReference type="HOGENOM" id="CLU_912697_0_0_1"/>
<dbReference type="RefSeq" id="XP_002479423.1">
    <property type="nucleotide sequence ID" value="XM_002479378.1"/>
</dbReference>
<gene>
    <name evidence="1" type="ORF">TSTA_097090</name>
</gene>
<keyword evidence="2" id="KW-1185">Reference proteome</keyword>
<dbReference type="Proteomes" id="UP000001745">
    <property type="component" value="Unassembled WGS sequence"/>
</dbReference>
<proteinExistence type="predicted"/>
<evidence type="ECO:0000313" key="1">
    <source>
        <dbReference type="EMBL" id="EED22460.1"/>
    </source>
</evidence>
<dbReference type="OrthoDB" id="5973539at2759"/>
<protein>
    <submittedName>
        <fullName evidence="1">Uncharacterized protein</fullName>
    </submittedName>
</protein>
<dbReference type="EMBL" id="EQ962653">
    <property type="protein sequence ID" value="EED22460.1"/>
    <property type="molecule type" value="Genomic_DNA"/>
</dbReference>
<dbReference type="VEuPathDB" id="FungiDB:TSTA_097090"/>
<dbReference type="GeneID" id="8109490"/>
<reference evidence="2" key="1">
    <citation type="journal article" date="2015" name="Genome Announc.">
        <title>Genome sequence of the AIDS-associated pathogen Penicillium marneffei (ATCC18224) and its near taxonomic relative Talaromyces stipitatus (ATCC10500).</title>
        <authorList>
            <person name="Nierman W.C."/>
            <person name="Fedorova-Abrams N.D."/>
            <person name="Andrianopoulos A."/>
        </authorList>
    </citation>
    <scope>NUCLEOTIDE SEQUENCE [LARGE SCALE GENOMIC DNA]</scope>
    <source>
        <strain evidence="2">ATCC 10500 / CBS 375.48 / QM 6759 / NRRL 1006</strain>
    </source>
</reference>
<name>B8LZN7_TALSN</name>
<dbReference type="PANTHER" id="PTHR38116">
    <property type="entry name" value="CHROMOSOME 7, WHOLE GENOME SHOTGUN SEQUENCE"/>
    <property type="match status" value="1"/>
</dbReference>
<dbReference type="InParanoid" id="B8LZN7"/>
<dbReference type="Pfam" id="PF11905">
    <property type="entry name" value="DUF3425"/>
    <property type="match status" value="1"/>
</dbReference>